<dbReference type="NCBIfam" id="NF033788">
    <property type="entry name" value="HTH_metalloreg"/>
    <property type="match status" value="1"/>
</dbReference>
<dbReference type="InterPro" id="IPR011991">
    <property type="entry name" value="ArsR-like_HTH"/>
</dbReference>
<feature type="compositionally biased region" description="Basic residues" evidence="4">
    <location>
        <begin position="114"/>
        <end position="134"/>
    </location>
</feature>
<evidence type="ECO:0000256" key="3">
    <source>
        <dbReference type="ARBA" id="ARBA00023163"/>
    </source>
</evidence>
<dbReference type="InterPro" id="IPR036388">
    <property type="entry name" value="WH-like_DNA-bd_sf"/>
</dbReference>
<dbReference type="SMART" id="SM00418">
    <property type="entry name" value="HTH_ARSR"/>
    <property type="match status" value="1"/>
</dbReference>
<keyword evidence="3" id="KW-0804">Transcription</keyword>
<dbReference type="Proteomes" id="UP000325286">
    <property type="component" value="Chromosome"/>
</dbReference>
<dbReference type="AlphaFoldDB" id="A0A5B9QYP0"/>
<proteinExistence type="predicted"/>
<feature type="domain" description="HTH arsR-type" evidence="5">
    <location>
        <begin position="1"/>
        <end position="95"/>
    </location>
</feature>
<dbReference type="InterPro" id="IPR001845">
    <property type="entry name" value="HTH_ArsR_DNA-bd_dom"/>
</dbReference>
<keyword evidence="7" id="KW-1185">Reference proteome</keyword>
<dbReference type="InterPro" id="IPR051011">
    <property type="entry name" value="Metal_resp_trans_reg"/>
</dbReference>
<dbReference type="RefSeq" id="WP_068142351.1">
    <property type="nucleotide sequence ID" value="NZ_CP042914.1"/>
</dbReference>
<dbReference type="EMBL" id="CP042914">
    <property type="protein sequence ID" value="QEG39111.1"/>
    <property type="molecule type" value="Genomic_DNA"/>
</dbReference>
<keyword evidence="2" id="KW-0238">DNA-binding</keyword>
<dbReference type="PRINTS" id="PR00778">
    <property type="entry name" value="HTHARSR"/>
</dbReference>
<dbReference type="PROSITE" id="PS50987">
    <property type="entry name" value="HTH_ARSR_2"/>
    <property type="match status" value="1"/>
</dbReference>
<evidence type="ECO:0000313" key="7">
    <source>
        <dbReference type="Proteomes" id="UP000325286"/>
    </source>
</evidence>
<feature type="region of interest" description="Disordered" evidence="4">
    <location>
        <begin position="103"/>
        <end position="134"/>
    </location>
</feature>
<dbReference type="CDD" id="cd00090">
    <property type="entry name" value="HTH_ARSR"/>
    <property type="match status" value="1"/>
</dbReference>
<evidence type="ECO:0000313" key="6">
    <source>
        <dbReference type="EMBL" id="QEG39111.1"/>
    </source>
</evidence>
<dbReference type="Pfam" id="PF12840">
    <property type="entry name" value="HTH_20"/>
    <property type="match status" value="1"/>
</dbReference>
<dbReference type="PANTHER" id="PTHR43132:SF2">
    <property type="entry name" value="ARSENICAL RESISTANCE OPERON REPRESSOR ARSR-RELATED"/>
    <property type="match status" value="1"/>
</dbReference>
<dbReference type="SUPFAM" id="SSF46785">
    <property type="entry name" value="Winged helix' DNA-binding domain"/>
    <property type="match status" value="1"/>
</dbReference>
<dbReference type="GO" id="GO:0003677">
    <property type="term" value="F:DNA binding"/>
    <property type="evidence" value="ECO:0007669"/>
    <property type="project" value="UniProtKB-KW"/>
</dbReference>
<sequence>MEIKQAVVALSALAQQSRLEVFRLLVKLGPEGLSAGQIAETLGIPPATLSFHLKELTHAGLIESQKVGRSVIYAVHVQGMNCLMGFLMEDCCQGRPDLCATSRCDTSATQQPKPKQKQKRKTKRTRASRAGARR</sequence>
<gene>
    <name evidence="6" type="primary">ygaV</name>
    <name evidence="6" type="ORF">UC8_10720</name>
</gene>
<evidence type="ECO:0000256" key="2">
    <source>
        <dbReference type="ARBA" id="ARBA00023125"/>
    </source>
</evidence>
<dbReference type="InterPro" id="IPR036390">
    <property type="entry name" value="WH_DNA-bd_sf"/>
</dbReference>
<evidence type="ECO:0000259" key="5">
    <source>
        <dbReference type="PROSITE" id="PS50987"/>
    </source>
</evidence>
<dbReference type="GO" id="GO:0003700">
    <property type="term" value="F:DNA-binding transcription factor activity"/>
    <property type="evidence" value="ECO:0007669"/>
    <property type="project" value="InterPro"/>
</dbReference>
<dbReference type="PANTHER" id="PTHR43132">
    <property type="entry name" value="ARSENICAL RESISTANCE OPERON REPRESSOR ARSR-RELATED"/>
    <property type="match status" value="1"/>
</dbReference>
<dbReference type="KEGG" id="rul:UC8_10720"/>
<protein>
    <submittedName>
        <fullName evidence="6">Putative HTH-type transcriptional regulator YgaV</fullName>
    </submittedName>
</protein>
<name>A0A5B9QYP0_9BACT</name>
<keyword evidence="1" id="KW-0805">Transcription regulation</keyword>
<accession>A0A5B9QYP0</accession>
<dbReference type="Gene3D" id="1.10.10.10">
    <property type="entry name" value="Winged helix-like DNA-binding domain superfamily/Winged helix DNA-binding domain"/>
    <property type="match status" value="1"/>
</dbReference>
<evidence type="ECO:0000256" key="1">
    <source>
        <dbReference type="ARBA" id="ARBA00023015"/>
    </source>
</evidence>
<organism evidence="6 7">
    <name type="scientific">Roseimaritima ulvae</name>
    <dbReference type="NCBI Taxonomy" id="980254"/>
    <lineage>
        <taxon>Bacteria</taxon>
        <taxon>Pseudomonadati</taxon>
        <taxon>Planctomycetota</taxon>
        <taxon>Planctomycetia</taxon>
        <taxon>Pirellulales</taxon>
        <taxon>Pirellulaceae</taxon>
        <taxon>Roseimaritima</taxon>
    </lineage>
</organism>
<evidence type="ECO:0000256" key="4">
    <source>
        <dbReference type="SAM" id="MobiDB-lite"/>
    </source>
</evidence>
<dbReference type="OrthoDB" id="9798835at2"/>
<reference evidence="6 7" key="1">
    <citation type="submission" date="2019-08" db="EMBL/GenBank/DDBJ databases">
        <title>Deep-cultivation of Planctomycetes and their phenomic and genomic characterization uncovers novel biology.</title>
        <authorList>
            <person name="Wiegand S."/>
            <person name="Jogler M."/>
            <person name="Boedeker C."/>
            <person name="Pinto D."/>
            <person name="Vollmers J."/>
            <person name="Rivas-Marin E."/>
            <person name="Kohn T."/>
            <person name="Peeters S.H."/>
            <person name="Heuer A."/>
            <person name="Rast P."/>
            <person name="Oberbeckmann S."/>
            <person name="Bunk B."/>
            <person name="Jeske O."/>
            <person name="Meyerdierks A."/>
            <person name="Storesund J.E."/>
            <person name="Kallscheuer N."/>
            <person name="Luecker S."/>
            <person name="Lage O.M."/>
            <person name="Pohl T."/>
            <person name="Merkel B.J."/>
            <person name="Hornburger P."/>
            <person name="Mueller R.-W."/>
            <person name="Bruemmer F."/>
            <person name="Labrenz M."/>
            <person name="Spormann A.M."/>
            <person name="Op den Camp H."/>
            <person name="Overmann J."/>
            <person name="Amann R."/>
            <person name="Jetten M.S.M."/>
            <person name="Mascher T."/>
            <person name="Medema M.H."/>
            <person name="Devos D.P."/>
            <person name="Kaster A.-K."/>
            <person name="Ovreas L."/>
            <person name="Rohde M."/>
            <person name="Galperin M.Y."/>
            <person name="Jogler C."/>
        </authorList>
    </citation>
    <scope>NUCLEOTIDE SEQUENCE [LARGE SCALE GENOMIC DNA]</scope>
    <source>
        <strain evidence="6 7">UC8</strain>
    </source>
</reference>